<evidence type="ECO:0000313" key="1">
    <source>
        <dbReference type="EMBL" id="PIO66259.1"/>
    </source>
</evidence>
<proteinExistence type="predicted"/>
<organism evidence="1 2">
    <name type="scientific">Teladorsagia circumcincta</name>
    <name type="common">Brown stomach worm</name>
    <name type="synonym">Ostertagia circumcincta</name>
    <dbReference type="NCBI Taxonomy" id="45464"/>
    <lineage>
        <taxon>Eukaryota</taxon>
        <taxon>Metazoa</taxon>
        <taxon>Ecdysozoa</taxon>
        <taxon>Nematoda</taxon>
        <taxon>Chromadorea</taxon>
        <taxon>Rhabditida</taxon>
        <taxon>Rhabditina</taxon>
        <taxon>Rhabditomorpha</taxon>
        <taxon>Strongyloidea</taxon>
        <taxon>Trichostrongylidae</taxon>
        <taxon>Teladorsagia</taxon>
    </lineage>
</organism>
<protein>
    <submittedName>
        <fullName evidence="1">Uncharacterized protein</fullName>
    </submittedName>
</protein>
<sequence length="106" mass="12006">MQHHLWTHLFCEKYFLTGREVGASHFCTVAVVGTLTTSIQKAAVAISAGLRTVSRALETCPIRDFVMKVLQMIRIGQNSTLYERTTDWLRVAPQLKWTEQAVTPSR</sequence>
<evidence type="ECO:0000313" key="2">
    <source>
        <dbReference type="Proteomes" id="UP000230423"/>
    </source>
</evidence>
<dbReference type="Proteomes" id="UP000230423">
    <property type="component" value="Unassembled WGS sequence"/>
</dbReference>
<keyword evidence="2" id="KW-1185">Reference proteome</keyword>
<dbReference type="EMBL" id="KZ348386">
    <property type="protein sequence ID" value="PIO66259.1"/>
    <property type="molecule type" value="Genomic_DNA"/>
</dbReference>
<dbReference type="AlphaFoldDB" id="A0A2G9U7L6"/>
<accession>A0A2G9U7L6</accession>
<gene>
    <name evidence="1" type="ORF">TELCIR_12032</name>
</gene>
<name>A0A2G9U7L6_TELCI</name>
<reference evidence="1 2" key="1">
    <citation type="submission" date="2015-09" db="EMBL/GenBank/DDBJ databases">
        <title>Draft genome of the parasitic nematode Teladorsagia circumcincta isolate WARC Sus (inbred).</title>
        <authorList>
            <person name="Mitreva M."/>
        </authorList>
    </citation>
    <scope>NUCLEOTIDE SEQUENCE [LARGE SCALE GENOMIC DNA]</scope>
    <source>
        <strain evidence="1 2">S</strain>
    </source>
</reference>